<feature type="transmembrane region" description="Helical" evidence="6">
    <location>
        <begin position="250"/>
        <end position="274"/>
    </location>
</feature>
<evidence type="ECO:0000259" key="7">
    <source>
        <dbReference type="PROSITE" id="PS50850"/>
    </source>
</evidence>
<keyword evidence="4 6" id="KW-1133">Transmembrane helix</keyword>
<proteinExistence type="predicted"/>
<accession>A0AA37XAN0</accession>
<dbReference type="InterPro" id="IPR011701">
    <property type="entry name" value="MFS"/>
</dbReference>
<dbReference type="GO" id="GO:0022857">
    <property type="term" value="F:transmembrane transporter activity"/>
    <property type="evidence" value="ECO:0007669"/>
    <property type="project" value="InterPro"/>
</dbReference>
<evidence type="ECO:0000313" key="8">
    <source>
        <dbReference type="EMBL" id="GMA26867.1"/>
    </source>
</evidence>
<organism evidence="8 9">
    <name type="scientific">Arenivirga flava</name>
    <dbReference type="NCBI Taxonomy" id="1930060"/>
    <lineage>
        <taxon>Bacteria</taxon>
        <taxon>Bacillati</taxon>
        <taxon>Actinomycetota</taxon>
        <taxon>Actinomycetes</taxon>
        <taxon>Micrococcales</taxon>
        <taxon>Microbacteriaceae</taxon>
        <taxon>Arenivirga</taxon>
    </lineage>
</organism>
<feature type="transmembrane region" description="Helical" evidence="6">
    <location>
        <begin position="58"/>
        <end position="79"/>
    </location>
</feature>
<feature type="transmembrane region" description="Helical" evidence="6">
    <location>
        <begin position="86"/>
        <end position="105"/>
    </location>
</feature>
<feature type="transmembrane region" description="Helical" evidence="6">
    <location>
        <begin position="145"/>
        <end position="168"/>
    </location>
</feature>
<evidence type="ECO:0000256" key="3">
    <source>
        <dbReference type="ARBA" id="ARBA00022692"/>
    </source>
</evidence>
<dbReference type="PANTHER" id="PTHR43124">
    <property type="entry name" value="PURINE EFFLUX PUMP PBUE"/>
    <property type="match status" value="1"/>
</dbReference>
<feature type="transmembrane region" description="Helical" evidence="6">
    <location>
        <begin position="373"/>
        <end position="391"/>
    </location>
</feature>
<dbReference type="Gene3D" id="1.20.1250.20">
    <property type="entry name" value="MFS general substrate transporter like domains"/>
    <property type="match status" value="1"/>
</dbReference>
<dbReference type="InterPro" id="IPR020846">
    <property type="entry name" value="MFS_dom"/>
</dbReference>
<dbReference type="PROSITE" id="PS50850">
    <property type="entry name" value="MFS"/>
    <property type="match status" value="1"/>
</dbReference>
<feature type="transmembrane region" description="Helical" evidence="6">
    <location>
        <begin position="111"/>
        <end position="133"/>
    </location>
</feature>
<evidence type="ECO:0000256" key="2">
    <source>
        <dbReference type="ARBA" id="ARBA00022475"/>
    </source>
</evidence>
<dbReference type="PANTHER" id="PTHR43124:SF3">
    <property type="entry name" value="CHLORAMPHENICOL EFFLUX PUMP RV0191"/>
    <property type="match status" value="1"/>
</dbReference>
<dbReference type="InterPro" id="IPR036259">
    <property type="entry name" value="MFS_trans_sf"/>
</dbReference>
<dbReference type="AlphaFoldDB" id="A0AA37XAN0"/>
<dbReference type="InterPro" id="IPR050189">
    <property type="entry name" value="MFS_Efflux_Transporters"/>
</dbReference>
<evidence type="ECO:0000256" key="4">
    <source>
        <dbReference type="ARBA" id="ARBA00022989"/>
    </source>
</evidence>
<comment type="caution">
    <text evidence="8">The sequence shown here is derived from an EMBL/GenBank/DDBJ whole genome shotgun (WGS) entry which is preliminary data.</text>
</comment>
<keyword evidence="3 6" id="KW-0812">Transmembrane</keyword>
<sequence>MSLSPARVRLALIALALGGFGIGSTEFVVMGLLSNISADLLPELWASDPEAAIGRSGLLISAYALGVVVGAPLIAALAARMPRKRLLLILLVAFTLGNLASALLPTFEWVLAARFVAALPHGAYFGVASLVAANLLGPGKRGQGIAFVLGGLTIATLAGVPLITAVGQAAGWRAAYLFVTAIFALTVVAVALAVPAQPGNPNASVASELSLFKRSAVWLTLAMGAIGFGGFFAVYSYVDPLTTEVAGLPLSAVPLLLIVIGAGMTIGNFVGGWAADQNLRLTMYTGFGLLLASLLGTALFASSPIALGVCLFLVGAASSGLSPTIQTRLLDVAGESQTLASALNHASLNLGNSLGAYLGGVVITAGLGYASTAWVGIALGGIGLIIAVYALQLHRTAKIEHTQPIAWSPPAG</sequence>
<feature type="transmembrane region" description="Helical" evidence="6">
    <location>
        <begin position="281"/>
        <end position="299"/>
    </location>
</feature>
<gene>
    <name evidence="8" type="ORF">GCM10025874_01200</name>
</gene>
<feature type="transmembrane region" description="Helical" evidence="6">
    <location>
        <begin position="174"/>
        <end position="195"/>
    </location>
</feature>
<dbReference type="EMBL" id="BSUL01000001">
    <property type="protein sequence ID" value="GMA26867.1"/>
    <property type="molecule type" value="Genomic_DNA"/>
</dbReference>
<evidence type="ECO:0000313" key="9">
    <source>
        <dbReference type="Proteomes" id="UP001157160"/>
    </source>
</evidence>
<feature type="transmembrane region" description="Helical" evidence="6">
    <location>
        <begin position="12"/>
        <end position="38"/>
    </location>
</feature>
<dbReference type="GO" id="GO:0005886">
    <property type="term" value="C:plasma membrane"/>
    <property type="evidence" value="ECO:0007669"/>
    <property type="project" value="UniProtKB-SubCell"/>
</dbReference>
<evidence type="ECO:0000256" key="1">
    <source>
        <dbReference type="ARBA" id="ARBA00004651"/>
    </source>
</evidence>
<dbReference type="SUPFAM" id="SSF103473">
    <property type="entry name" value="MFS general substrate transporter"/>
    <property type="match status" value="1"/>
</dbReference>
<feature type="domain" description="Major facilitator superfamily (MFS) profile" evidence="7">
    <location>
        <begin position="11"/>
        <end position="398"/>
    </location>
</feature>
<name>A0AA37XAN0_9MICO</name>
<comment type="subcellular location">
    <subcellularLocation>
        <location evidence="1">Cell membrane</location>
        <topology evidence="1">Multi-pass membrane protein</topology>
    </subcellularLocation>
</comment>
<evidence type="ECO:0000256" key="6">
    <source>
        <dbReference type="SAM" id="Phobius"/>
    </source>
</evidence>
<keyword evidence="2" id="KW-1003">Cell membrane</keyword>
<dbReference type="Proteomes" id="UP001157160">
    <property type="component" value="Unassembled WGS sequence"/>
</dbReference>
<protein>
    <submittedName>
        <fullName evidence="8">MFS transporter</fullName>
    </submittedName>
</protein>
<keyword evidence="9" id="KW-1185">Reference proteome</keyword>
<feature type="transmembrane region" description="Helical" evidence="6">
    <location>
        <begin position="216"/>
        <end position="238"/>
    </location>
</feature>
<dbReference type="CDD" id="cd17324">
    <property type="entry name" value="MFS_NepI_like"/>
    <property type="match status" value="1"/>
</dbReference>
<evidence type="ECO:0000256" key="5">
    <source>
        <dbReference type="ARBA" id="ARBA00023136"/>
    </source>
</evidence>
<keyword evidence="5 6" id="KW-0472">Membrane</keyword>
<dbReference type="RefSeq" id="WP_284228986.1">
    <property type="nucleotide sequence ID" value="NZ_BSUL01000001.1"/>
</dbReference>
<reference evidence="8 9" key="1">
    <citation type="journal article" date="2014" name="Int. J. Syst. Evol. Microbiol.">
        <title>Complete genome sequence of Corynebacterium casei LMG S-19264T (=DSM 44701T), isolated from a smear-ripened cheese.</title>
        <authorList>
            <consortium name="US DOE Joint Genome Institute (JGI-PGF)"/>
            <person name="Walter F."/>
            <person name="Albersmeier A."/>
            <person name="Kalinowski J."/>
            <person name="Ruckert C."/>
        </authorList>
    </citation>
    <scope>NUCLEOTIDE SEQUENCE [LARGE SCALE GENOMIC DNA]</scope>
    <source>
        <strain evidence="8 9">NBRC 112289</strain>
    </source>
</reference>
<dbReference type="Pfam" id="PF07690">
    <property type="entry name" value="MFS_1"/>
    <property type="match status" value="1"/>
</dbReference>